<sequence length="261" mass="27387">MKFFKTGLAVLALALLAACSSPAKNGQESQSSKTYPAPTINLKTTLFKSQNGKTKLQFTISDNAKFTLRDRDAADKVLVSGTGTGKQQTINGGLKQGILTLEAKAHGKTTTKTLTVVDSAGSSTRILPVNEMGLGPNDAYGLRITNVTHQLDSTGQALVTKGTLRKNLSVQITVEYANYSQTAAFLPTPGQFTITGPFLAPATVPANQVGTTKIEPGGYASTTFWAVFGNAGVVVGAGMHLQLAYQGPGMSEPLLYQATTK</sequence>
<name>A0ABW4BJ35_9LACO</name>
<dbReference type="PROSITE" id="PS51257">
    <property type="entry name" value="PROKAR_LIPOPROTEIN"/>
    <property type="match status" value="1"/>
</dbReference>
<dbReference type="EMBL" id="JBHTOA010000040">
    <property type="protein sequence ID" value="MFD1399717.1"/>
    <property type="molecule type" value="Genomic_DNA"/>
</dbReference>
<protein>
    <recommendedName>
        <fullName evidence="4">Lipoprotein</fullName>
    </recommendedName>
</protein>
<gene>
    <name evidence="2" type="ORF">ACFQ41_10400</name>
</gene>
<dbReference type="RefSeq" id="WP_204119077.1">
    <property type="nucleotide sequence ID" value="NZ_BOLV01000011.1"/>
</dbReference>
<comment type="caution">
    <text evidence="2">The sequence shown here is derived from an EMBL/GenBank/DDBJ whole genome shotgun (WGS) entry which is preliminary data.</text>
</comment>
<evidence type="ECO:0008006" key="4">
    <source>
        <dbReference type="Google" id="ProtNLM"/>
    </source>
</evidence>
<feature type="signal peptide" evidence="1">
    <location>
        <begin position="1"/>
        <end position="23"/>
    </location>
</feature>
<proteinExistence type="predicted"/>
<evidence type="ECO:0000256" key="1">
    <source>
        <dbReference type="SAM" id="SignalP"/>
    </source>
</evidence>
<organism evidence="2 3">
    <name type="scientific">Lacticaseibacillus suilingensis</name>
    <dbReference type="NCBI Taxonomy" id="2799577"/>
    <lineage>
        <taxon>Bacteria</taxon>
        <taxon>Bacillati</taxon>
        <taxon>Bacillota</taxon>
        <taxon>Bacilli</taxon>
        <taxon>Lactobacillales</taxon>
        <taxon>Lactobacillaceae</taxon>
        <taxon>Lacticaseibacillus</taxon>
    </lineage>
</organism>
<evidence type="ECO:0000313" key="3">
    <source>
        <dbReference type="Proteomes" id="UP001597199"/>
    </source>
</evidence>
<accession>A0ABW4BJ35</accession>
<dbReference type="Proteomes" id="UP001597199">
    <property type="component" value="Unassembled WGS sequence"/>
</dbReference>
<keyword evidence="3" id="KW-1185">Reference proteome</keyword>
<evidence type="ECO:0000313" key="2">
    <source>
        <dbReference type="EMBL" id="MFD1399717.1"/>
    </source>
</evidence>
<keyword evidence="1" id="KW-0732">Signal</keyword>
<feature type="chain" id="PRO_5045379342" description="Lipoprotein" evidence="1">
    <location>
        <begin position="24"/>
        <end position="261"/>
    </location>
</feature>
<reference evidence="3" key="1">
    <citation type="journal article" date="2019" name="Int. J. Syst. Evol. Microbiol.">
        <title>The Global Catalogue of Microorganisms (GCM) 10K type strain sequencing project: providing services to taxonomists for standard genome sequencing and annotation.</title>
        <authorList>
            <consortium name="The Broad Institute Genomics Platform"/>
            <consortium name="The Broad Institute Genome Sequencing Center for Infectious Disease"/>
            <person name="Wu L."/>
            <person name="Ma J."/>
        </authorList>
    </citation>
    <scope>NUCLEOTIDE SEQUENCE [LARGE SCALE GENOMIC DNA]</scope>
    <source>
        <strain evidence="3">CCM 9110</strain>
    </source>
</reference>